<dbReference type="Proteomes" id="UP001057402">
    <property type="component" value="Chromosome 8"/>
</dbReference>
<protein>
    <submittedName>
        <fullName evidence="1">Uncharacterized protein</fullName>
    </submittedName>
</protein>
<keyword evidence="2" id="KW-1185">Reference proteome</keyword>
<name>A0ACB9N239_9MYRT</name>
<accession>A0ACB9N239</accession>
<gene>
    <name evidence="1" type="ORF">MLD38_028774</name>
</gene>
<evidence type="ECO:0000313" key="1">
    <source>
        <dbReference type="EMBL" id="KAI4330488.1"/>
    </source>
</evidence>
<evidence type="ECO:0000313" key="2">
    <source>
        <dbReference type="Proteomes" id="UP001057402"/>
    </source>
</evidence>
<proteinExistence type="predicted"/>
<reference evidence="2" key="1">
    <citation type="journal article" date="2023" name="Front. Plant Sci.">
        <title>Chromosomal-level genome assembly of Melastoma candidum provides insights into trichome evolution.</title>
        <authorList>
            <person name="Zhong Y."/>
            <person name="Wu W."/>
            <person name="Sun C."/>
            <person name="Zou P."/>
            <person name="Liu Y."/>
            <person name="Dai S."/>
            <person name="Zhou R."/>
        </authorList>
    </citation>
    <scope>NUCLEOTIDE SEQUENCE [LARGE SCALE GENOMIC DNA]</scope>
</reference>
<comment type="caution">
    <text evidence="1">The sequence shown here is derived from an EMBL/GenBank/DDBJ whole genome shotgun (WGS) entry which is preliminary data.</text>
</comment>
<dbReference type="EMBL" id="CM042887">
    <property type="protein sequence ID" value="KAI4330488.1"/>
    <property type="molecule type" value="Genomic_DNA"/>
</dbReference>
<organism evidence="1 2">
    <name type="scientific">Melastoma candidum</name>
    <dbReference type="NCBI Taxonomy" id="119954"/>
    <lineage>
        <taxon>Eukaryota</taxon>
        <taxon>Viridiplantae</taxon>
        <taxon>Streptophyta</taxon>
        <taxon>Embryophyta</taxon>
        <taxon>Tracheophyta</taxon>
        <taxon>Spermatophyta</taxon>
        <taxon>Magnoliopsida</taxon>
        <taxon>eudicotyledons</taxon>
        <taxon>Gunneridae</taxon>
        <taxon>Pentapetalae</taxon>
        <taxon>rosids</taxon>
        <taxon>malvids</taxon>
        <taxon>Myrtales</taxon>
        <taxon>Melastomataceae</taxon>
        <taxon>Melastomatoideae</taxon>
        <taxon>Melastomateae</taxon>
        <taxon>Melastoma</taxon>
    </lineage>
</organism>
<sequence length="238" mass="26354">MVSLTLSLSTPPISRRVLPSTSSLTLGCDKVFFHGRRRTLARAASDESPTGSNQYIGGVPVAEVTPFFDGPSSGQTVVSEVVVEEQAPLAQEDLPPPPPPPPAQEDQLQPIEILQNIKDIESGDVIPIALYGSGALIALWLASAVVRAIDSIPLVPKLMELVGLAYSVWFGYRYLLYKSDREELFAKIEELKQEVLGFDNYFQWLRWGLDFELHLTHAIRPSRTSQVHWTTFLVAIVN</sequence>